<evidence type="ECO:0008006" key="4">
    <source>
        <dbReference type="Google" id="ProtNLM"/>
    </source>
</evidence>
<dbReference type="HOGENOM" id="CLU_1488406_0_0_12"/>
<protein>
    <recommendedName>
        <fullName evidence="4">SH3b domain-containing protein</fullName>
    </recommendedName>
</protein>
<accession>I4BA49</accession>
<proteinExistence type="predicted"/>
<organism evidence="2 3">
    <name type="scientific">Turneriella parva (strain ATCC BAA-1111 / DSM 21527 / NCTC 11395 / H)</name>
    <name type="common">Leptospira parva</name>
    <dbReference type="NCBI Taxonomy" id="869212"/>
    <lineage>
        <taxon>Bacteria</taxon>
        <taxon>Pseudomonadati</taxon>
        <taxon>Spirochaetota</taxon>
        <taxon>Spirochaetia</taxon>
        <taxon>Leptospirales</taxon>
        <taxon>Leptospiraceae</taxon>
        <taxon>Turneriella</taxon>
    </lineage>
</organism>
<dbReference type="Proteomes" id="UP000006048">
    <property type="component" value="Chromosome"/>
</dbReference>
<sequence>MKKFLLIALIWSSSPCLFGAEKVQCQTGAYSKDSDPAGTNIRESPNGKILTAIPSDTVFSIIGYKDGWFEVTDFEYYVHDSPDIAFAKRMKHKISGEKATIPGLKGWIHRKHVDVHFGISSPIRVRKVPDEESILSFLLRYPNPEGPDEILECSGRYLKIKVKHRTGWIDQFCTNTLSNCV</sequence>
<evidence type="ECO:0000256" key="1">
    <source>
        <dbReference type="SAM" id="SignalP"/>
    </source>
</evidence>
<evidence type="ECO:0000313" key="2">
    <source>
        <dbReference type="EMBL" id="AFM14156.1"/>
    </source>
</evidence>
<name>I4BA49_TURPD</name>
<keyword evidence="3" id="KW-1185">Reference proteome</keyword>
<dbReference type="RefSeq" id="WP_014804638.1">
    <property type="nucleotide sequence ID" value="NC_018020.1"/>
</dbReference>
<keyword evidence="1" id="KW-0732">Signal</keyword>
<dbReference type="OrthoDB" id="1438994at2"/>
<reference evidence="2 3" key="1">
    <citation type="submission" date="2012-06" db="EMBL/GenBank/DDBJ databases">
        <title>The complete chromosome of genome of Turneriella parva DSM 21527.</title>
        <authorList>
            <consortium name="US DOE Joint Genome Institute (JGI-PGF)"/>
            <person name="Lucas S."/>
            <person name="Han J."/>
            <person name="Lapidus A."/>
            <person name="Bruce D."/>
            <person name="Goodwin L."/>
            <person name="Pitluck S."/>
            <person name="Peters L."/>
            <person name="Kyrpides N."/>
            <person name="Mavromatis K."/>
            <person name="Ivanova N."/>
            <person name="Mikhailova N."/>
            <person name="Chertkov O."/>
            <person name="Detter J.C."/>
            <person name="Tapia R."/>
            <person name="Han C."/>
            <person name="Land M."/>
            <person name="Hauser L."/>
            <person name="Markowitz V."/>
            <person name="Cheng J.-F."/>
            <person name="Hugenholtz P."/>
            <person name="Woyke T."/>
            <person name="Wu D."/>
            <person name="Gronow S."/>
            <person name="Wellnitz S."/>
            <person name="Brambilla E."/>
            <person name="Klenk H.-P."/>
            <person name="Eisen J.A."/>
        </authorList>
    </citation>
    <scope>NUCLEOTIDE SEQUENCE [LARGE SCALE GENOMIC DNA]</scope>
    <source>
        <strain evidence="3">ATCC BAA-1111 / DSM 21527 / NCTC 11395 / H</strain>
    </source>
</reference>
<dbReference type="KEGG" id="tpx:Turpa_3519"/>
<dbReference type="AlphaFoldDB" id="I4BA49"/>
<dbReference type="EMBL" id="CP002959">
    <property type="protein sequence ID" value="AFM14156.1"/>
    <property type="molecule type" value="Genomic_DNA"/>
</dbReference>
<evidence type="ECO:0000313" key="3">
    <source>
        <dbReference type="Proteomes" id="UP000006048"/>
    </source>
</evidence>
<feature type="signal peptide" evidence="1">
    <location>
        <begin position="1"/>
        <end position="19"/>
    </location>
</feature>
<gene>
    <name evidence="2" type="ordered locus">Turpa_3519</name>
</gene>
<feature type="chain" id="PRO_5003686067" description="SH3b domain-containing protein" evidence="1">
    <location>
        <begin position="20"/>
        <end position="181"/>
    </location>
</feature>